<dbReference type="Proteomes" id="UP000318585">
    <property type="component" value="Unassembled WGS sequence"/>
</dbReference>
<evidence type="ECO:0000313" key="2">
    <source>
        <dbReference type="EMBL" id="TRX20912.1"/>
    </source>
</evidence>
<dbReference type="GO" id="GO:0016758">
    <property type="term" value="F:hexosyltransferase activity"/>
    <property type="evidence" value="ECO:0007669"/>
    <property type="project" value="UniProtKB-ARBA"/>
</dbReference>
<reference evidence="2 3" key="1">
    <citation type="submission" date="2019-07" db="EMBL/GenBank/DDBJ databases">
        <title>Novel species of Flavobacterium.</title>
        <authorList>
            <person name="Liu Q."/>
            <person name="Xin Y.-H."/>
        </authorList>
    </citation>
    <scope>NUCLEOTIDE SEQUENCE [LARGE SCALE GENOMIC DNA]</scope>
    <source>
        <strain evidence="2 3">LB3P56</strain>
    </source>
</reference>
<feature type="domain" description="Glycosyltransferase 2-like" evidence="1">
    <location>
        <begin position="5"/>
        <end position="171"/>
    </location>
</feature>
<dbReference type="PANTHER" id="PTHR22916">
    <property type="entry name" value="GLYCOSYLTRANSFERASE"/>
    <property type="match status" value="1"/>
</dbReference>
<dbReference type="OrthoDB" id="597270at2"/>
<dbReference type="EMBL" id="VJZR01000007">
    <property type="protein sequence ID" value="TRX20912.1"/>
    <property type="molecule type" value="Genomic_DNA"/>
</dbReference>
<dbReference type="InterPro" id="IPR001173">
    <property type="entry name" value="Glyco_trans_2-like"/>
</dbReference>
<dbReference type="Gene3D" id="3.90.550.10">
    <property type="entry name" value="Spore Coat Polysaccharide Biosynthesis Protein SpsA, Chain A"/>
    <property type="match status" value="1"/>
</dbReference>
<accession>A0A553CK82</accession>
<dbReference type="Pfam" id="PF00535">
    <property type="entry name" value="Glycos_transf_2"/>
    <property type="match status" value="1"/>
</dbReference>
<evidence type="ECO:0000259" key="1">
    <source>
        <dbReference type="Pfam" id="PF00535"/>
    </source>
</evidence>
<dbReference type="CDD" id="cd00761">
    <property type="entry name" value="Glyco_tranf_GTA_type"/>
    <property type="match status" value="1"/>
</dbReference>
<gene>
    <name evidence="2" type="ORF">FNW17_09595</name>
</gene>
<sequence length="307" mass="35965">MPKVSIIVPCYNQAQFLDEALQSVLDQTYIDWECIIVNDGSTDHTEEVAQRWVSKDSRFVCLKKENGGLSSARNAGLEAVKGEYIQFLDSDDWIANTKLELSINMLQEAFDNNVKIAISNFRRFINKVEEPMLNSGILKDEFFNFDSILYKWDDTFTIPIHCGLFEKTLFQNFKFPEELGAKEDWIMWVSLFYKDCKAVHINEVLALYRINIDGLTHKDMTQDIIKAHNIFRLILSEEEFNKLSEILFVRYINYTSYLKFSLINIQKSNRYRVGNMIKKSLYKLGVLKMSKKILKNVLKVKIFSKYF</sequence>
<dbReference type="AlphaFoldDB" id="A0A553CK82"/>
<dbReference type="InterPro" id="IPR029044">
    <property type="entry name" value="Nucleotide-diphossugar_trans"/>
</dbReference>
<dbReference type="RefSeq" id="WP_143391747.1">
    <property type="nucleotide sequence ID" value="NZ_VJZQ01000030.1"/>
</dbReference>
<name>A0A553CK82_9FLAO</name>
<dbReference type="SUPFAM" id="SSF53448">
    <property type="entry name" value="Nucleotide-diphospho-sugar transferases"/>
    <property type="match status" value="1"/>
</dbReference>
<evidence type="ECO:0000313" key="3">
    <source>
        <dbReference type="Proteomes" id="UP000318585"/>
    </source>
</evidence>
<keyword evidence="2" id="KW-0808">Transferase</keyword>
<dbReference type="PANTHER" id="PTHR22916:SF3">
    <property type="entry name" value="UDP-GLCNAC:BETAGAL BETA-1,3-N-ACETYLGLUCOSAMINYLTRANSFERASE-LIKE PROTEIN 1"/>
    <property type="match status" value="1"/>
</dbReference>
<keyword evidence="3" id="KW-1185">Reference proteome</keyword>
<proteinExistence type="predicted"/>
<organism evidence="2 3">
    <name type="scientific">Flavobacterium franklandianum</name>
    <dbReference type="NCBI Taxonomy" id="2594430"/>
    <lineage>
        <taxon>Bacteria</taxon>
        <taxon>Pseudomonadati</taxon>
        <taxon>Bacteroidota</taxon>
        <taxon>Flavobacteriia</taxon>
        <taxon>Flavobacteriales</taxon>
        <taxon>Flavobacteriaceae</taxon>
        <taxon>Flavobacterium</taxon>
    </lineage>
</organism>
<protein>
    <submittedName>
        <fullName evidence="2">Glycosyltransferase family 2 protein</fullName>
    </submittedName>
</protein>
<comment type="caution">
    <text evidence="2">The sequence shown here is derived from an EMBL/GenBank/DDBJ whole genome shotgun (WGS) entry which is preliminary data.</text>
</comment>